<organism evidence="7 8">
    <name type="scientific">Hypholoma sublateritium (strain FD-334 SS-4)</name>
    <dbReference type="NCBI Taxonomy" id="945553"/>
    <lineage>
        <taxon>Eukaryota</taxon>
        <taxon>Fungi</taxon>
        <taxon>Dikarya</taxon>
        <taxon>Basidiomycota</taxon>
        <taxon>Agaricomycotina</taxon>
        <taxon>Agaricomycetes</taxon>
        <taxon>Agaricomycetidae</taxon>
        <taxon>Agaricales</taxon>
        <taxon>Agaricineae</taxon>
        <taxon>Strophariaceae</taxon>
        <taxon>Hypholoma</taxon>
    </lineage>
</organism>
<keyword evidence="8" id="KW-1185">Reference proteome</keyword>
<dbReference type="SUPFAM" id="SSF55620">
    <property type="entry name" value="Tetrahydrobiopterin biosynthesis enzymes-like"/>
    <property type="match status" value="2"/>
</dbReference>
<evidence type="ECO:0000313" key="8">
    <source>
        <dbReference type="Proteomes" id="UP000054270"/>
    </source>
</evidence>
<dbReference type="GO" id="GO:0005777">
    <property type="term" value="C:peroxisome"/>
    <property type="evidence" value="ECO:0007669"/>
    <property type="project" value="TreeGrafter"/>
</dbReference>
<gene>
    <name evidence="7" type="ORF">HYPSUDRAFT_1068639</name>
</gene>
<evidence type="ECO:0000256" key="5">
    <source>
        <dbReference type="ARBA" id="ARBA00023002"/>
    </source>
</evidence>
<dbReference type="Pfam" id="PF01014">
    <property type="entry name" value="Uricase"/>
    <property type="match status" value="1"/>
</dbReference>
<evidence type="ECO:0000256" key="6">
    <source>
        <dbReference type="ARBA" id="ARBA00031317"/>
    </source>
</evidence>
<dbReference type="PANTHER" id="PTHR42874:SF1">
    <property type="entry name" value="URICASE"/>
    <property type="match status" value="1"/>
</dbReference>
<dbReference type="UniPathway" id="UPA00394">
    <property type="reaction ID" value="UER00650"/>
</dbReference>
<evidence type="ECO:0000256" key="4">
    <source>
        <dbReference type="ARBA" id="ARBA00022631"/>
    </source>
</evidence>
<dbReference type="STRING" id="945553.A0A0D2LWW8"/>
<dbReference type="PANTHER" id="PTHR42874">
    <property type="entry name" value="URICASE"/>
    <property type="match status" value="1"/>
</dbReference>
<dbReference type="Gene3D" id="3.10.270.10">
    <property type="entry name" value="Urate Oxidase"/>
    <property type="match status" value="1"/>
</dbReference>
<protein>
    <recommendedName>
        <fullName evidence="3">factor independent urate hydroxylase</fullName>
        <ecNumber evidence="3">1.7.3.3</ecNumber>
    </recommendedName>
    <alternativeName>
        <fullName evidence="6">Urate oxidase</fullName>
    </alternativeName>
</protein>
<sequence>ADVAKISPHILNAEKFALHLGTFFVSKYAHISKAFVTVEQLRWTRIQIPDNGKFAEHSHVFFRDGDDKRVVKVEVCIPHPRRKLVGKVVAGISDLLVLKSTRSAFENFSRNKFMTLVP</sequence>
<dbReference type="OrthoDB" id="9992118at2759"/>
<comment type="pathway">
    <text evidence="1">Purine metabolism; urate degradation; (S)-allantoin from urate: step 1/3.</text>
</comment>
<dbReference type="AlphaFoldDB" id="A0A0D2LWW8"/>
<dbReference type="GO" id="GO:0006145">
    <property type="term" value="P:purine nucleobase catabolic process"/>
    <property type="evidence" value="ECO:0007669"/>
    <property type="project" value="TreeGrafter"/>
</dbReference>
<name>A0A0D2LWW8_HYPSF</name>
<evidence type="ECO:0000313" key="7">
    <source>
        <dbReference type="EMBL" id="KJA15363.1"/>
    </source>
</evidence>
<dbReference type="EMBL" id="KN817646">
    <property type="protein sequence ID" value="KJA15363.1"/>
    <property type="molecule type" value="Genomic_DNA"/>
</dbReference>
<evidence type="ECO:0000256" key="3">
    <source>
        <dbReference type="ARBA" id="ARBA00012598"/>
    </source>
</evidence>
<dbReference type="PRINTS" id="PR00093">
    <property type="entry name" value="URICASE"/>
</dbReference>
<dbReference type="Proteomes" id="UP000054270">
    <property type="component" value="Unassembled WGS sequence"/>
</dbReference>
<evidence type="ECO:0000256" key="1">
    <source>
        <dbReference type="ARBA" id="ARBA00004831"/>
    </source>
</evidence>
<evidence type="ECO:0000256" key="2">
    <source>
        <dbReference type="ARBA" id="ARBA00009760"/>
    </source>
</evidence>
<feature type="non-terminal residue" evidence="7">
    <location>
        <position position="1"/>
    </location>
</feature>
<dbReference type="GO" id="GO:0004846">
    <property type="term" value="F:urate oxidase activity"/>
    <property type="evidence" value="ECO:0007669"/>
    <property type="project" value="UniProtKB-EC"/>
</dbReference>
<keyword evidence="4" id="KW-0659">Purine metabolism</keyword>
<dbReference type="InterPro" id="IPR002042">
    <property type="entry name" value="Uricase"/>
</dbReference>
<reference evidence="8" key="1">
    <citation type="submission" date="2014-04" db="EMBL/GenBank/DDBJ databases">
        <title>Evolutionary Origins and Diversification of the Mycorrhizal Mutualists.</title>
        <authorList>
            <consortium name="DOE Joint Genome Institute"/>
            <consortium name="Mycorrhizal Genomics Consortium"/>
            <person name="Kohler A."/>
            <person name="Kuo A."/>
            <person name="Nagy L.G."/>
            <person name="Floudas D."/>
            <person name="Copeland A."/>
            <person name="Barry K.W."/>
            <person name="Cichocki N."/>
            <person name="Veneault-Fourrey C."/>
            <person name="LaButti K."/>
            <person name="Lindquist E.A."/>
            <person name="Lipzen A."/>
            <person name="Lundell T."/>
            <person name="Morin E."/>
            <person name="Murat C."/>
            <person name="Riley R."/>
            <person name="Ohm R."/>
            <person name="Sun H."/>
            <person name="Tunlid A."/>
            <person name="Henrissat B."/>
            <person name="Grigoriev I.V."/>
            <person name="Hibbett D.S."/>
            <person name="Martin F."/>
        </authorList>
    </citation>
    <scope>NUCLEOTIDE SEQUENCE [LARGE SCALE GENOMIC DNA]</scope>
    <source>
        <strain evidence="8">FD-334 SS-4</strain>
    </source>
</reference>
<dbReference type="GO" id="GO:0019628">
    <property type="term" value="P:urate catabolic process"/>
    <property type="evidence" value="ECO:0007669"/>
    <property type="project" value="UniProtKB-UniPathway"/>
</dbReference>
<accession>A0A0D2LWW8</accession>
<comment type="similarity">
    <text evidence="2">Belongs to the uricase family.</text>
</comment>
<dbReference type="EC" id="1.7.3.3" evidence="3"/>
<keyword evidence="5" id="KW-0560">Oxidoreductase</keyword>
<proteinExistence type="inferred from homology"/>